<protein>
    <submittedName>
        <fullName evidence="5">23S rRNA (Adenine(2058)-N(6))-methyltransferase Erm(G)</fullName>
    </submittedName>
</protein>
<evidence type="ECO:0000313" key="6">
    <source>
        <dbReference type="Proteomes" id="UP000823892"/>
    </source>
</evidence>
<organism evidence="5 6">
    <name type="scientific">Candidatus Blautia avicola</name>
    <dbReference type="NCBI Taxonomy" id="2838483"/>
    <lineage>
        <taxon>Bacteria</taxon>
        <taxon>Bacillati</taxon>
        <taxon>Bacillota</taxon>
        <taxon>Clostridia</taxon>
        <taxon>Lachnospirales</taxon>
        <taxon>Lachnospiraceae</taxon>
        <taxon>Blautia</taxon>
    </lineage>
</organism>
<dbReference type="InterPro" id="IPR029063">
    <property type="entry name" value="SAM-dependent_MTases_sf"/>
</dbReference>
<evidence type="ECO:0000256" key="4">
    <source>
        <dbReference type="ARBA" id="ARBA00022884"/>
    </source>
</evidence>
<keyword evidence="1" id="KW-0489">Methyltransferase</keyword>
<dbReference type="GO" id="GO:0032259">
    <property type="term" value="P:methylation"/>
    <property type="evidence" value="ECO:0007669"/>
    <property type="project" value="UniProtKB-KW"/>
</dbReference>
<dbReference type="InterPro" id="IPR001737">
    <property type="entry name" value="KsgA/Erm"/>
</dbReference>
<dbReference type="EMBL" id="DWUY01000055">
    <property type="protein sequence ID" value="HJD27862.1"/>
    <property type="molecule type" value="Genomic_DNA"/>
</dbReference>
<gene>
    <name evidence="5" type="ORF">H9914_02510</name>
</gene>
<evidence type="ECO:0000256" key="2">
    <source>
        <dbReference type="ARBA" id="ARBA00022679"/>
    </source>
</evidence>
<dbReference type="AlphaFoldDB" id="A0A9D2QTG4"/>
<evidence type="ECO:0000256" key="3">
    <source>
        <dbReference type="ARBA" id="ARBA00022691"/>
    </source>
</evidence>
<dbReference type="Proteomes" id="UP000823892">
    <property type="component" value="Unassembled WGS sequence"/>
</dbReference>
<name>A0A9D2QTG4_9FIRM</name>
<comment type="caution">
    <text evidence="5">The sequence shown here is derived from an EMBL/GenBank/DDBJ whole genome shotgun (WGS) entry which is preliminary data.</text>
</comment>
<keyword evidence="3" id="KW-0949">S-adenosyl-L-methionine</keyword>
<sequence length="38" mass="4474">MNKVNIKDSQNFITSKYHIEKIMNCISLDEKDNIFEIG</sequence>
<dbReference type="Pfam" id="PF00398">
    <property type="entry name" value="RrnaAD"/>
    <property type="match status" value="1"/>
</dbReference>
<evidence type="ECO:0000313" key="5">
    <source>
        <dbReference type="EMBL" id="HJD27862.1"/>
    </source>
</evidence>
<feature type="non-terminal residue" evidence="5">
    <location>
        <position position="38"/>
    </location>
</feature>
<dbReference type="GO" id="GO:0003723">
    <property type="term" value="F:RNA binding"/>
    <property type="evidence" value="ECO:0007669"/>
    <property type="project" value="UniProtKB-KW"/>
</dbReference>
<dbReference type="GO" id="GO:0008168">
    <property type="term" value="F:methyltransferase activity"/>
    <property type="evidence" value="ECO:0007669"/>
    <property type="project" value="UniProtKB-KW"/>
</dbReference>
<dbReference type="Gene3D" id="3.40.50.150">
    <property type="entry name" value="Vaccinia Virus protein VP39"/>
    <property type="match status" value="1"/>
</dbReference>
<keyword evidence="2" id="KW-0808">Transferase</keyword>
<reference evidence="5" key="2">
    <citation type="submission" date="2021-04" db="EMBL/GenBank/DDBJ databases">
        <authorList>
            <person name="Gilroy R."/>
        </authorList>
    </citation>
    <scope>NUCLEOTIDE SEQUENCE</scope>
    <source>
        <strain evidence="5">ChiBcec6-4105</strain>
    </source>
</reference>
<evidence type="ECO:0000256" key="1">
    <source>
        <dbReference type="ARBA" id="ARBA00022603"/>
    </source>
</evidence>
<accession>A0A9D2QTG4</accession>
<keyword evidence="4" id="KW-0694">RNA-binding</keyword>
<proteinExistence type="predicted"/>
<reference evidence="5" key="1">
    <citation type="journal article" date="2021" name="PeerJ">
        <title>Extensive microbial diversity within the chicken gut microbiome revealed by metagenomics and culture.</title>
        <authorList>
            <person name="Gilroy R."/>
            <person name="Ravi A."/>
            <person name="Getino M."/>
            <person name="Pursley I."/>
            <person name="Horton D.L."/>
            <person name="Alikhan N.F."/>
            <person name="Baker D."/>
            <person name="Gharbi K."/>
            <person name="Hall N."/>
            <person name="Watson M."/>
            <person name="Adriaenssens E.M."/>
            <person name="Foster-Nyarko E."/>
            <person name="Jarju S."/>
            <person name="Secka A."/>
            <person name="Antonio M."/>
            <person name="Oren A."/>
            <person name="Chaudhuri R.R."/>
            <person name="La Ragione R."/>
            <person name="Hildebrand F."/>
            <person name="Pallen M.J."/>
        </authorList>
    </citation>
    <scope>NUCLEOTIDE SEQUENCE</scope>
    <source>
        <strain evidence="5">ChiBcec6-4105</strain>
    </source>
</reference>